<dbReference type="GO" id="GO:0006351">
    <property type="term" value="P:DNA-templated transcription"/>
    <property type="evidence" value="ECO:0007669"/>
    <property type="project" value="InterPro"/>
</dbReference>
<dbReference type="Pfam" id="PF06870">
    <property type="entry name" value="RNA_pol_I_A49"/>
    <property type="match status" value="1"/>
</dbReference>
<keyword evidence="3" id="KW-0240">DNA-directed RNA polymerase</keyword>
<evidence type="ECO:0000256" key="1">
    <source>
        <dbReference type="ARBA" id="ARBA00004604"/>
    </source>
</evidence>
<dbReference type="GO" id="GO:0003677">
    <property type="term" value="F:DNA binding"/>
    <property type="evidence" value="ECO:0007669"/>
    <property type="project" value="InterPro"/>
</dbReference>
<gene>
    <name evidence="6" type="ORF">PSYICH_LOCUS11388</name>
</gene>
<evidence type="ECO:0000256" key="3">
    <source>
        <dbReference type="ARBA" id="ARBA00022478"/>
    </source>
</evidence>
<dbReference type="PANTHER" id="PTHR14440">
    <property type="entry name" value="DNA-DIRECTED RNA POLYMERASE I SUBUNIT RPA49"/>
    <property type="match status" value="1"/>
</dbReference>
<organism evidence="6 7">
    <name type="scientific">Psylliodes chrysocephalus</name>
    <dbReference type="NCBI Taxonomy" id="3402493"/>
    <lineage>
        <taxon>Eukaryota</taxon>
        <taxon>Metazoa</taxon>
        <taxon>Ecdysozoa</taxon>
        <taxon>Arthropoda</taxon>
        <taxon>Hexapoda</taxon>
        <taxon>Insecta</taxon>
        <taxon>Pterygota</taxon>
        <taxon>Neoptera</taxon>
        <taxon>Endopterygota</taxon>
        <taxon>Coleoptera</taxon>
        <taxon>Polyphaga</taxon>
        <taxon>Cucujiformia</taxon>
        <taxon>Chrysomeloidea</taxon>
        <taxon>Chrysomelidae</taxon>
        <taxon>Galerucinae</taxon>
        <taxon>Alticini</taxon>
        <taxon>Psylliodes</taxon>
    </lineage>
</organism>
<evidence type="ECO:0000256" key="2">
    <source>
        <dbReference type="ARBA" id="ARBA00009430"/>
    </source>
</evidence>
<dbReference type="Proteomes" id="UP001153636">
    <property type="component" value="Chromosome 5"/>
</dbReference>
<keyword evidence="4" id="KW-0804">Transcription</keyword>
<dbReference type="EMBL" id="OV651817">
    <property type="protein sequence ID" value="CAH1110765.1"/>
    <property type="molecule type" value="Genomic_DNA"/>
</dbReference>
<dbReference type="InterPro" id="IPR009668">
    <property type="entry name" value="RNA_pol-assoc_fac_A49-like"/>
</dbReference>
<reference evidence="6" key="1">
    <citation type="submission" date="2022-01" db="EMBL/GenBank/DDBJ databases">
        <authorList>
            <person name="King R."/>
        </authorList>
    </citation>
    <scope>NUCLEOTIDE SEQUENCE</scope>
</reference>
<comment type="subcellular location">
    <subcellularLocation>
        <location evidence="1">Nucleus</location>
        <location evidence="1">Nucleolus</location>
    </subcellularLocation>
</comment>
<proteinExistence type="inferred from homology"/>
<evidence type="ECO:0000256" key="5">
    <source>
        <dbReference type="ARBA" id="ARBA00023242"/>
    </source>
</evidence>
<comment type="similarity">
    <text evidence="2">Belongs to the eukaryotic RPA49/POLR1E RNA polymerase subunit family.</text>
</comment>
<evidence type="ECO:0000256" key="4">
    <source>
        <dbReference type="ARBA" id="ARBA00023163"/>
    </source>
</evidence>
<evidence type="ECO:0000313" key="7">
    <source>
        <dbReference type="Proteomes" id="UP001153636"/>
    </source>
</evidence>
<protein>
    <submittedName>
        <fullName evidence="6">Uncharacterized protein</fullName>
    </submittedName>
</protein>
<keyword evidence="5" id="KW-0539">Nucleus</keyword>
<dbReference type="GO" id="GO:0000428">
    <property type="term" value="C:DNA-directed RNA polymerase complex"/>
    <property type="evidence" value="ECO:0007669"/>
    <property type="project" value="UniProtKB-KW"/>
</dbReference>
<dbReference type="GO" id="GO:0005730">
    <property type="term" value="C:nucleolus"/>
    <property type="evidence" value="ECO:0007669"/>
    <property type="project" value="UniProtKB-SubCell"/>
</dbReference>
<sequence>MSVVSDIDYNQPPSLAWKLPLKKCIELKNMEILSGETVTIQLSNATQLPDMVNLNCQLPIQVDQIPHGQSLMYLHDEFVIDKDNEFNNTILVQKETKVIETATPKKDKVKSRKKGFRLPIDGTIYHSQQLGLKVPPKKTLGIKGKVIHRQAREVINNVFTFMKYEAQNGIKIPISNYRERVLRATGISKCTYSKITTREFQRGDPQPVRRKKRNLLFNDIRVEETEQVSENNSLYRPKINRDASTPDGVYNLEDLVEAYILDTLAVEAGNIMNAGAADQFGLCQFSTSNINRILSNEYTEEERIRRITIFLYINYLIKFMVTPMKSITKKFVVCDKSIDVNNQILNTFSEMGQSGRARPLHMKDKALCYTMILAAIAMDFEVDVELLSKDLKVGVKKAVEVARILAFNAKVNNKNVVQLKLPLPAPITYTPKRKR</sequence>
<evidence type="ECO:0000313" key="6">
    <source>
        <dbReference type="EMBL" id="CAH1110765.1"/>
    </source>
</evidence>
<keyword evidence="7" id="KW-1185">Reference proteome</keyword>
<dbReference type="OrthoDB" id="277398at2759"/>
<name>A0A9P0GIA8_9CUCU</name>
<accession>A0A9P0GIA8</accession>
<dbReference type="AlphaFoldDB" id="A0A9P0GIA8"/>